<keyword evidence="2 4" id="KW-0808">Transferase</keyword>
<proteinExistence type="inferred from homology"/>
<dbReference type="GO" id="GO:0008897">
    <property type="term" value="F:holo-[acyl-carrier-protein] synthase activity"/>
    <property type="evidence" value="ECO:0007669"/>
    <property type="project" value="InterPro"/>
</dbReference>
<gene>
    <name evidence="4" type="ORF">GCM10011519_21960</name>
</gene>
<dbReference type="PANTHER" id="PTHR12215:SF10">
    <property type="entry name" value="L-AMINOADIPATE-SEMIALDEHYDE DEHYDROGENASE-PHOSPHOPANTETHEINYL TRANSFERASE"/>
    <property type="match status" value="1"/>
</dbReference>
<dbReference type="GO" id="GO:0005829">
    <property type="term" value="C:cytosol"/>
    <property type="evidence" value="ECO:0007669"/>
    <property type="project" value="TreeGrafter"/>
</dbReference>
<dbReference type="AlphaFoldDB" id="A0A917F4F1"/>
<evidence type="ECO:0000256" key="2">
    <source>
        <dbReference type="ARBA" id="ARBA00022679"/>
    </source>
</evidence>
<dbReference type="GO" id="GO:0000287">
    <property type="term" value="F:magnesium ion binding"/>
    <property type="evidence" value="ECO:0007669"/>
    <property type="project" value="InterPro"/>
</dbReference>
<dbReference type="Gene3D" id="3.90.470.20">
    <property type="entry name" value="4'-phosphopantetheinyl transferase domain"/>
    <property type="match status" value="1"/>
</dbReference>
<organism evidence="4 5">
    <name type="scientific">Marmoricola endophyticus</name>
    <dbReference type="NCBI Taxonomy" id="2040280"/>
    <lineage>
        <taxon>Bacteria</taxon>
        <taxon>Bacillati</taxon>
        <taxon>Actinomycetota</taxon>
        <taxon>Actinomycetes</taxon>
        <taxon>Propionibacteriales</taxon>
        <taxon>Nocardioidaceae</taxon>
        <taxon>Marmoricola</taxon>
    </lineage>
</organism>
<evidence type="ECO:0000259" key="3">
    <source>
        <dbReference type="Pfam" id="PF01648"/>
    </source>
</evidence>
<feature type="domain" description="4'-phosphopantetheinyl transferase" evidence="3">
    <location>
        <begin position="109"/>
        <end position="179"/>
    </location>
</feature>
<evidence type="ECO:0000256" key="1">
    <source>
        <dbReference type="ARBA" id="ARBA00010990"/>
    </source>
</evidence>
<keyword evidence="5" id="KW-1185">Reference proteome</keyword>
<dbReference type="PANTHER" id="PTHR12215">
    <property type="entry name" value="PHOSPHOPANTETHEINE TRANSFERASE"/>
    <property type="match status" value="1"/>
</dbReference>
<comment type="similarity">
    <text evidence="1">Belongs to the P-Pant transferase superfamily. Gsp/Sfp/HetI/AcpT family.</text>
</comment>
<evidence type="ECO:0000313" key="4">
    <source>
        <dbReference type="EMBL" id="GGF47521.1"/>
    </source>
</evidence>
<dbReference type="EMBL" id="BMKQ01000001">
    <property type="protein sequence ID" value="GGF47521.1"/>
    <property type="molecule type" value="Genomic_DNA"/>
</dbReference>
<accession>A0A917F4F1</accession>
<dbReference type="Pfam" id="PF01648">
    <property type="entry name" value="ACPS"/>
    <property type="match status" value="1"/>
</dbReference>
<evidence type="ECO:0000313" key="5">
    <source>
        <dbReference type="Proteomes" id="UP000649179"/>
    </source>
</evidence>
<dbReference type="SUPFAM" id="SSF56214">
    <property type="entry name" value="4'-phosphopantetheinyl transferase"/>
    <property type="match status" value="2"/>
</dbReference>
<dbReference type="InterPro" id="IPR050559">
    <property type="entry name" value="P-Pant_transferase_sf"/>
</dbReference>
<protein>
    <submittedName>
        <fullName evidence="4">4'-phosphopantetheinyl transferase</fullName>
    </submittedName>
</protein>
<dbReference type="InterPro" id="IPR008278">
    <property type="entry name" value="4-PPantetheinyl_Trfase_dom"/>
</dbReference>
<comment type="caution">
    <text evidence="4">The sequence shown here is derived from an EMBL/GenBank/DDBJ whole genome shotgun (WGS) entry which is preliminary data.</text>
</comment>
<dbReference type="RefSeq" id="WP_188779801.1">
    <property type="nucleotide sequence ID" value="NZ_BMKQ01000001.1"/>
</dbReference>
<reference evidence="4" key="1">
    <citation type="journal article" date="2014" name="Int. J. Syst. Evol. Microbiol.">
        <title>Complete genome sequence of Corynebacterium casei LMG S-19264T (=DSM 44701T), isolated from a smear-ripened cheese.</title>
        <authorList>
            <consortium name="US DOE Joint Genome Institute (JGI-PGF)"/>
            <person name="Walter F."/>
            <person name="Albersmeier A."/>
            <person name="Kalinowski J."/>
            <person name="Ruckert C."/>
        </authorList>
    </citation>
    <scope>NUCLEOTIDE SEQUENCE</scope>
    <source>
        <strain evidence="4">CGMCC 1.16067</strain>
    </source>
</reference>
<reference evidence="4" key="2">
    <citation type="submission" date="2020-09" db="EMBL/GenBank/DDBJ databases">
        <authorList>
            <person name="Sun Q."/>
            <person name="Zhou Y."/>
        </authorList>
    </citation>
    <scope>NUCLEOTIDE SEQUENCE</scope>
    <source>
        <strain evidence="4">CGMCC 1.16067</strain>
    </source>
</reference>
<dbReference type="GO" id="GO:0019878">
    <property type="term" value="P:lysine biosynthetic process via aminoadipic acid"/>
    <property type="evidence" value="ECO:0007669"/>
    <property type="project" value="TreeGrafter"/>
</dbReference>
<name>A0A917F4F1_9ACTN</name>
<sequence>MDEPVVAWADARSLGPADAALLSPAEARRAERYRRPEDRAARTAAAVLLRRTLARATGADPRTVEVTRRCPLCRATDHGRPEAPGTGLHLSVTHCGSVVGVALAATAAGLDVEHPRRFADPAIAGEVLGEEEHAASPAELCRTWVRKEAVVKATGDGITVGLRGVRVTAADEPAALLSYPGPLLALRLRDVPAPEGYVASLAELHD</sequence>
<dbReference type="Proteomes" id="UP000649179">
    <property type="component" value="Unassembled WGS sequence"/>
</dbReference>
<dbReference type="InterPro" id="IPR037143">
    <property type="entry name" value="4-PPantetheinyl_Trfase_dom_sf"/>
</dbReference>